<reference evidence="10" key="1">
    <citation type="journal article" date="2018" name="Genome Biol. Evol.">
        <title>Genomics and development of Lentinus tigrinus, a white-rot wood-decaying mushroom with dimorphic fruiting bodies.</title>
        <authorList>
            <person name="Wu B."/>
            <person name="Xu Z."/>
            <person name="Knudson A."/>
            <person name="Carlson A."/>
            <person name="Chen N."/>
            <person name="Kovaka S."/>
            <person name="LaButti K."/>
            <person name="Lipzen A."/>
            <person name="Pennachio C."/>
            <person name="Riley R."/>
            <person name="Schakwitz W."/>
            <person name="Umezawa K."/>
            <person name="Ohm R.A."/>
            <person name="Grigoriev I.V."/>
            <person name="Nagy L.G."/>
            <person name="Gibbons J."/>
            <person name="Hibbett D."/>
        </authorList>
    </citation>
    <scope>NUCLEOTIDE SEQUENCE [LARGE SCALE GENOMIC DNA]</scope>
    <source>
        <strain evidence="10">ALCF2SS1-6</strain>
    </source>
</reference>
<evidence type="ECO:0000256" key="2">
    <source>
        <dbReference type="ARBA" id="ARBA00022801"/>
    </source>
</evidence>
<keyword evidence="9" id="KW-1133">Transmembrane helix</keyword>
<dbReference type="PANTHER" id="PTHR31297:SF34">
    <property type="entry name" value="GLUCAN 1,3-BETA-GLUCOSIDASE 2"/>
    <property type="match status" value="1"/>
</dbReference>
<evidence type="ECO:0000256" key="7">
    <source>
        <dbReference type="ARBA" id="ARBA00038929"/>
    </source>
</evidence>
<dbReference type="EMBL" id="ML122277">
    <property type="protein sequence ID" value="RPD58121.1"/>
    <property type="molecule type" value="Genomic_DNA"/>
</dbReference>
<dbReference type="Proteomes" id="UP000313359">
    <property type="component" value="Unassembled WGS sequence"/>
</dbReference>
<keyword evidence="4" id="KW-0326">Glycosidase</keyword>
<evidence type="ECO:0000256" key="6">
    <source>
        <dbReference type="ARBA" id="ARBA00036824"/>
    </source>
</evidence>
<dbReference type="AlphaFoldDB" id="A0A5C2S3R3"/>
<name>A0A5C2S3R3_9APHY</name>
<feature type="transmembrane region" description="Helical" evidence="9">
    <location>
        <begin position="79"/>
        <end position="103"/>
    </location>
</feature>
<keyword evidence="3" id="KW-0325">Glycoprotein</keyword>
<dbReference type="GO" id="GO:0009251">
    <property type="term" value="P:glucan catabolic process"/>
    <property type="evidence" value="ECO:0007669"/>
    <property type="project" value="TreeGrafter"/>
</dbReference>
<dbReference type="InterPro" id="IPR050386">
    <property type="entry name" value="Glycosyl_hydrolase_5"/>
</dbReference>
<evidence type="ECO:0000256" key="5">
    <source>
        <dbReference type="ARBA" id="ARBA00023316"/>
    </source>
</evidence>
<dbReference type="STRING" id="1328759.A0A5C2S3R3"/>
<dbReference type="GO" id="GO:0004338">
    <property type="term" value="F:glucan exo-1,3-beta-glucosidase activity"/>
    <property type="evidence" value="ECO:0007669"/>
    <property type="project" value="UniProtKB-EC"/>
</dbReference>
<dbReference type="EC" id="3.2.1.58" evidence="7"/>
<keyword evidence="2 10" id="KW-0378">Hydrolase</keyword>
<dbReference type="GO" id="GO:0071555">
    <property type="term" value="P:cell wall organization"/>
    <property type="evidence" value="ECO:0007669"/>
    <property type="project" value="UniProtKB-KW"/>
</dbReference>
<organism evidence="10 11">
    <name type="scientific">Lentinus tigrinus ALCF2SS1-6</name>
    <dbReference type="NCBI Taxonomy" id="1328759"/>
    <lineage>
        <taxon>Eukaryota</taxon>
        <taxon>Fungi</taxon>
        <taxon>Dikarya</taxon>
        <taxon>Basidiomycota</taxon>
        <taxon>Agaricomycotina</taxon>
        <taxon>Agaricomycetes</taxon>
        <taxon>Polyporales</taxon>
        <taxon>Polyporaceae</taxon>
        <taxon>Lentinus</taxon>
    </lineage>
</organism>
<dbReference type="PANTHER" id="PTHR31297">
    <property type="entry name" value="GLUCAN ENDO-1,6-BETA-GLUCOSIDASE B"/>
    <property type="match status" value="1"/>
</dbReference>
<evidence type="ECO:0000256" key="4">
    <source>
        <dbReference type="ARBA" id="ARBA00023295"/>
    </source>
</evidence>
<dbReference type="GO" id="GO:0005576">
    <property type="term" value="C:extracellular region"/>
    <property type="evidence" value="ECO:0007669"/>
    <property type="project" value="TreeGrafter"/>
</dbReference>
<feature type="region of interest" description="Disordered" evidence="8">
    <location>
        <begin position="1"/>
        <end position="67"/>
    </location>
</feature>
<protein>
    <recommendedName>
        <fullName evidence="7">glucan 1,3-beta-glucosidase</fullName>
        <ecNumber evidence="7">3.2.1.58</ecNumber>
    </recommendedName>
</protein>
<keyword evidence="5" id="KW-0961">Cell wall biogenesis/degradation</keyword>
<evidence type="ECO:0000256" key="8">
    <source>
        <dbReference type="SAM" id="MobiDB-lite"/>
    </source>
</evidence>
<proteinExistence type="inferred from homology"/>
<keyword evidence="9" id="KW-0472">Membrane</keyword>
<evidence type="ECO:0000256" key="1">
    <source>
        <dbReference type="ARBA" id="ARBA00005641"/>
    </source>
</evidence>
<evidence type="ECO:0000313" key="10">
    <source>
        <dbReference type="EMBL" id="RPD58121.1"/>
    </source>
</evidence>
<comment type="catalytic activity">
    <reaction evidence="6">
        <text>Successive hydrolysis of beta-D-glucose units from the non-reducing ends of (1-&gt;3)-beta-D-glucans, releasing alpha-glucose.</text>
        <dbReference type="EC" id="3.2.1.58"/>
    </reaction>
</comment>
<accession>A0A5C2S3R3</accession>
<evidence type="ECO:0000256" key="3">
    <source>
        <dbReference type="ARBA" id="ARBA00023180"/>
    </source>
</evidence>
<dbReference type="GO" id="GO:0009986">
    <property type="term" value="C:cell surface"/>
    <property type="evidence" value="ECO:0007669"/>
    <property type="project" value="TreeGrafter"/>
</dbReference>
<gene>
    <name evidence="10" type="ORF">L227DRAFT_505679</name>
</gene>
<evidence type="ECO:0000256" key="9">
    <source>
        <dbReference type="SAM" id="Phobius"/>
    </source>
</evidence>
<feature type="region of interest" description="Disordered" evidence="8">
    <location>
        <begin position="108"/>
        <end position="160"/>
    </location>
</feature>
<dbReference type="SUPFAM" id="SSF51445">
    <property type="entry name" value="(Trans)glycosidases"/>
    <property type="match status" value="1"/>
</dbReference>
<dbReference type="OrthoDB" id="62120at2759"/>
<dbReference type="InterPro" id="IPR017853">
    <property type="entry name" value="GH"/>
</dbReference>
<evidence type="ECO:0000313" key="11">
    <source>
        <dbReference type="Proteomes" id="UP000313359"/>
    </source>
</evidence>
<keyword evidence="11" id="KW-1185">Reference proteome</keyword>
<keyword evidence="9" id="KW-0812">Transmembrane</keyword>
<comment type="similarity">
    <text evidence="1">Belongs to the glycosyl hydrolase 5 (cellulase A) family.</text>
</comment>
<dbReference type="Gene3D" id="3.20.20.80">
    <property type="entry name" value="Glycosidases"/>
    <property type="match status" value="1"/>
</dbReference>
<feature type="compositionally biased region" description="Low complexity" evidence="8">
    <location>
        <begin position="108"/>
        <end position="135"/>
    </location>
</feature>
<sequence length="735" mass="78852">MSGYNMYEQPRESLIDSTVSGGTPRGSDYLAPPIGLQPDRSLTSTPGDSSPFLPPQNKETYGNDSEDPFPARPLYKRPWFWVVIFGAVAVVVLAVVLPVYFVAVKPNQHNSTSGSAASSSGSGNSGSTTGNSTSGNGNGSGKPQSVITTGGDGSTVTKDDGTTFTYQNSFGGYWVYDPADPFNNGARPNSWTPALNETWTWGKDHMWGVNLGGLFVLEPFIVPSLYEQNVGAVDEWTLSQLLGDKLQQTLEDHYNTFFTEEDMAQIAGAGLNWVRLPIPFWAINKWDNVGVDTTGATVVEPFLARTCWNYILRVLGWARKYGIRVNLDLHTMPGSQNGYNHSGKSGSINWLKGVMGLANAQRSLDYIRIITEFISQPEYRDVVQMFGMVNEPFLHQIGEDQVQSFYLHAYEMVRGITGTGAGNGPMISLHDGFTGPAAWAGFLSGSDRVAIDTHPYFAFNGQPNRQPVNVTADGDSTGGFGGQWPLQACNSWGATMNNSRSAFGVTLAGEFSNGMNDCGLFIDGITSTGAAGGTNYGAGCDYWEDWQSWSDATKEGLMNYALASMDALGDWFFWTWKIGNSTTTNTVRAPLWSYQLGLEQGWMPKDPRTALGKCESLGANMAAFDGEYQAWMTGGAGAGTIAASATQSLQWPPASLTDIPAASMASIPQYTPTGTISTLPPPSFSASATVSVGNGWFDASDTTPVVTPIAGCAYPDAWDANDAQIPVSGCVPASR</sequence>